<evidence type="ECO:0000313" key="1">
    <source>
        <dbReference type="EMBL" id="MEK8131107.1"/>
    </source>
</evidence>
<gene>
    <name evidence="1" type="ORF">WMW72_24695</name>
</gene>
<protein>
    <submittedName>
        <fullName evidence="1">Uncharacterized protein</fullName>
    </submittedName>
</protein>
<dbReference type="EMBL" id="JBBPCC010000018">
    <property type="protein sequence ID" value="MEK8131107.1"/>
    <property type="molecule type" value="Genomic_DNA"/>
</dbReference>
<keyword evidence="2" id="KW-1185">Reference proteome</keyword>
<reference evidence="1 2" key="1">
    <citation type="submission" date="2024-04" db="EMBL/GenBank/DDBJ databases">
        <title>draft genome sequnece of Paenibacillus filicis.</title>
        <authorList>
            <person name="Kim D.-U."/>
        </authorList>
    </citation>
    <scope>NUCLEOTIDE SEQUENCE [LARGE SCALE GENOMIC DNA]</scope>
    <source>
        <strain evidence="1 2">KACC14197</strain>
    </source>
</reference>
<sequence>MIDFLRNKGIKAYNEIIEIAEQPNLLFSNDSGQHNAEANYNLYTIHKLNKFIKKDSVSVCELEKAFIFIENSWSAYLNKHFMDKTFLFYIWGDYQIPAIKLSVVSFYEGLVLPFECTLNKVKNIQDVLIQYKEKAQFDGITMIETDESNLNDYETGSDYILTVYSRIITC</sequence>
<proteinExistence type="predicted"/>
<evidence type="ECO:0000313" key="2">
    <source>
        <dbReference type="Proteomes" id="UP001469365"/>
    </source>
</evidence>
<dbReference type="Proteomes" id="UP001469365">
    <property type="component" value="Unassembled WGS sequence"/>
</dbReference>
<name>A0ABU9DQH8_9BACL</name>
<organism evidence="1 2">
    <name type="scientific">Paenibacillus filicis</name>
    <dbReference type="NCBI Taxonomy" id="669464"/>
    <lineage>
        <taxon>Bacteria</taxon>
        <taxon>Bacillati</taxon>
        <taxon>Bacillota</taxon>
        <taxon>Bacilli</taxon>
        <taxon>Bacillales</taxon>
        <taxon>Paenibacillaceae</taxon>
        <taxon>Paenibacillus</taxon>
    </lineage>
</organism>
<dbReference type="RefSeq" id="WP_341418242.1">
    <property type="nucleotide sequence ID" value="NZ_JBBPCC010000018.1"/>
</dbReference>
<comment type="caution">
    <text evidence="1">The sequence shown here is derived from an EMBL/GenBank/DDBJ whole genome shotgun (WGS) entry which is preliminary data.</text>
</comment>
<accession>A0ABU9DQH8</accession>